<dbReference type="SUPFAM" id="SSF52540">
    <property type="entry name" value="P-loop containing nucleoside triphosphate hydrolases"/>
    <property type="match status" value="1"/>
</dbReference>
<dbReference type="EMBL" id="JAIWYP010000007">
    <property type="protein sequence ID" value="KAH3801088.1"/>
    <property type="molecule type" value="Genomic_DNA"/>
</dbReference>
<dbReference type="AlphaFoldDB" id="A0A9D4FPU6"/>
<dbReference type="PANTHER" id="PTHR46312:SF2">
    <property type="entry name" value="NUCLEOTIDE-BINDING OLIGOMERIZATION DOMAIN-CONTAINING PROTEIN 2-LIKE"/>
    <property type="match status" value="1"/>
</dbReference>
<evidence type="ECO:0000256" key="1">
    <source>
        <dbReference type="SAM" id="Coils"/>
    </source>
</evidence>
<dbReference type="InterPro" id="IPR027417">
    <property type="entry name" value="P-loop_NTPase"/>
</dbReference>
<dbReference type="InterPro" id="IPR027897">
    <property type="entry name" value="DUF4559"/>
</dbReference>
<dbReference type="InterPro" id="IPR007111">
    <property type="entry name" value="NACHT_NTPase"/>
</dbReference>
<reference evidence="3" key="1">
    <citation type="journal article" date="2019" name="bioRxiv">
        <title>The Genome of the Zebra Mussel, Dreissena polymorpha: A Resource for Invasive Species Research.</title>
        <authorList>
            <person name="McCartney M.A."/>
            <person name="Auch B."/>
            <person name="Kono T."/>
            <person name="Mallez S."/>
            <person name="Zhang Y."/>
            <person name="Obille A."/>
            <person name="Becker A."/>
            <person name="Abrahante J.E."/>
            <person name="Garbe J."/>
            <person name="Badalamenti J.P."/>
            <person name="Herman A."/>
            <person name="Mangelson H."/>
            <person name="Liachko I."/>
            <person name="Sullivan S."/>
            <person name="Sone E.D."/>
            <person name="Koren S."/>
            <person name="Silverstein K.A.T."/>
            <person name="Beckman K.B."/>
            <person name="Gohl D.M."/>
        </authorList>
    </citation>
    <scope>NUCLEOTIDE SEQUENCE</scope>
    <source>
        <strain evidence="3">Duluth1</strain>
        <tissue evidence="3">Whole animal</tissue>
    </source>
</reference>
<name>A0A9D4FPU6_DREPO</name>
<dbReference type="Pfam" id="PF15112">
    <property type="entry name" value="DUF4559"/>
    <property type="match status" value="1"/>
</dbReference>
<proteinExistence type="predicted"/>
<dbReference type="Pfam" id="PF05729">
    <property type="entry name" value="NACHT"/>
    <property type="match status" value="1"/>
</dbReference>
<sequence>MASLADVLSEQEMTNWLKAWLAINITKTGLRDFVDKEVKSFQTSTIQSVAFNLRLPAITTCTCCLTANLLKCPTNKLCNKRKHNAVCKMHDTVSKQPRRCPNGICDAVREEIIKAHRYHSPSWNNTSAEQWASNHWELAKCYMPPDGYIAVSTFEETDFNGVISIILNCAIFDGQFSFSIAPQHPSPCCLLSKTRAIGKAVRHSSDCKVTSDDLCDYLLTLITLLSDSKVLVLDHSAQDAVRKLTQLQTEGLNISVAGVGQLLNDARESLKQAKQLSEESKTKLETYMQEYITKLDKRVHNLQEKSEKDFRERTQTCTENCKRELSKHLKNSVISTQKTQPLMNECGVEQNIEEFRQRLINYYTKNVTHISLSSLMPSHVKSFVEIYAAPKICRIETEKDGTRKKTEWIKTYKGIFHSVQTTGKHIILQGEPGKGKSTFSSKLVVDWCNACNCAPQRTEQESTFGDAESLREFRFVFHVALRESRKQRKVVEMIKKQIIDMLYDDDHDVEKAYKLLLTILTKEACLVVEDGLDEWSDPDGKLPLPILVAPCVVFITTRPWKMCDELLKTSLVDCLLEIKGVIDPFVLSKSVLECLIDTNLDEKYDTFRSYIFANELTELIKTPLLLTLIVCLWVENSFLAGSACEIYSLLLDSLLKKSNSEIAYFHSPKFRCFKNTKYLKTNIGFIKSLSKAAFHLLFSELKENTLVFNDIELSKYLTKFEKMLALRTGILTEKKLSTLSYRPSTCSFIHKSVQEFLAALHIASNEDLVDSDILQQFNNGQIQLMEISQVFKFTCGLSITAANRLSRAFKIYADHAMMNRNLLDSYSGQSLQELIITGYKEAKANNVPGEEIHLQLNNFYSNFEERDTDTLNCIVLKNLSNIQSLEFTSNYFFF</sequence>
<feature type="coiled-coil region" evidence="1">
    <location>
        <begin position="259"/>
        <end position="290"/>
    </location>
</feature>
<keyword evidence="4" id="KW-1185">Reference proteome</keyword>
<evidence type="ECO:0000313" key="4">
    <source>
        <dbReference type="Proteomes" id="UP000828390"/>
    </source>
</evidence>
<dbReference type="PANTHER" id="PTHR46312">
    <property type="entry name" value="NACHT DOMAIN-CONTAINING PROTEIN"/>
    <property type="match status" value="1"/>
</dbReference>
<comment type="caution">
    <text evidence="3">The sequence shown here is derived from an EMBL/GenBank/DDBJ whole genome shotgun (WGS) entry which is preliminary data.</text>
</comment>
<protein>
    <recommendedName>
        <fullName evidence="2">NACHT domain-containing protein</fullName>
    </recommendedName>
</protein>
<evidence type="ECO:0000259" key="2">
    <source>
        <dbReference type="Pfam" id="PF05729"/>
    </source>
</evidence>
<dbReference type="Proteomes" id="UP000828390">
    <property type="component" value="Unassembled WGS sequence"/>
</dbReference>
<organism evidence="3 4">
    <name type="scientific">Dreissena polymorpha</name>
    <name type="common">Zebra mussel</name>
    <name type="synonym">Mytilus polymorpha</name>
    <dbReference type="NCBI Taxonomy" id="45954"/>
    <lineage>
        <taxon>Eukaryota</taxon>
        <taxon>Metazoa</taxon>
        <taxon>Spiralia</taxon>
        <taxon>Lophotrochozoa</taxon>
        <taxon>Mollusca</taxon>
        <taxon>Bivalvia</taxon>
        <taxon>Autobranchia</taxon>
        <taxon>Heteroconchia</taxon>
        <taxon>Euheterodonta</taxon>
        <taxon>Imparidentia</taxon>
        <taxon>Neoheterodontei</taxon>
        <taxon>Myida</taxon>
        <taxon>Dreissenoidea</taxon>
        <taxon>Dreissenidae</taxon>
        <taxon>Dreissena</taxon>
    </lineage>
</organism>
<keyword evidence="1" id="KW-0175">Coiled coil</keyword>
<accession>A0A9D4FPU6</accession>
<reference evidence="3" key="2">
    <citation type="submission" date="2020-11" db="EMBL/GenBank/DDBJ databases">
        <authorList>
            <person name="McCartney M.A."/>
            <person name="Auch B."/>
            <person name="Kono T."/>
            <person name="Mallez S."/>
            <person name="Becker A."/>
            <person name="Gohl D.M."/>
            <person name="Silverstein K.A.T."/>
            <person name="Koren S."/>
            <person name="Bechman K.B."/>
            <person name="Herman A."/>
            <person name="Abrahante J.E."/>
            <person name="Garbe J."/>
        </authorList>
    </citation>
    <scope>NUCLEOTIDE SEQUENCE</scope>
    <source>
        <strain evidence="3">Duluth1</strain>
        <tissue evidence="3">Whole animal</tissue>
    </source>
</reference>
<evidence type="ECO:0000313" key="3">
    <source>
        <dbReference type="EMBL" id="KAH3801088.1"/>
    </source>
</evidence>
<gene>
    <name evidence="3" type="ORF">DPMN_154733</name>
</gene>
<feature type="domain" description="NACHT" evidence="2">
    <location>
        <begin position="426"/>
        <end position="559"/>
    </location>
</feature>
<dbReference type="Gene3D" id="3.40.50.300">
    <property type="entry name" value="P-loop containing nucleotide triphosphate hydrolases"/>
    <property type="match status" value="1"/>
</dbReference>